<protein>
    <recommendedName>
        <fullName evidence="7">Rhodopsin domain-containing protein</fullName>
    </recommendedName>
</protein>
<gene>
    <name evidence="8" type="ORF">B0T18DRAFT_300858</name>
</gene>
<feature type="transmembrane region" description="Helical" evidence="6">
    <location>
        <begin position="138"/>
        <end position="160"/>
    </location>
</feature>
<dbReference type="PANTHER" id="PTHR33048:SF131">
    <property type="entry name" value="INTEGRAL MEMBRANE PROTEIN"/>
    <property type="match status" value="1"/>
</dbReference>
<keyword evidence="2 6" id="KW-0812">Transmembrane</keyword>
<dbReference type="PANTHER" id="PTHR33048">
    <property type="entry name" value="PTH11-LIKE INTEGRAL MEMBRANE PROTEIN (AFU_ORTHOLOGUE AFUA_5G11245)"/>
    <property type="match status" value="1"/>
</dbReference>
<organism evidence="8 9">
    <name type="scientific">Schizothecium vesticola</name>
    <dbReference type="NCBI Taxonomy" id="314040"/>
    <lineage>
        <taxon>Eukaryota</taxon>
        <taxon>Fungi</taxon>
        <taxon>Dikarya</taxon>
        <taxon>Ascomycota</taxon>
        <taxon>Pezizomycotina</taxon>
        <taxon>Sordariomycetes</taxon>
        <taxon>Sordariomycetidae</taxon>
        <taxon>Sordariales</taxon>
        <taxon>Schizotheciaceae</taxon>
        <taxon>Schizothecium</taxon>
    </lineage>
</organism>
<comment type="subcellular location">
    <subcellularLocation>
        <location evidence="1">Membrane</location>
        <topology evidence="1">Multi-pass membrane protein</topology>
    </subcellularLocation>
</comment>
<evidence type="ECO:0000256" key="4">
    <source>
        <dbReference type="ARBA" id="ARBA00023136"/>
    </source>
</evidence>
<comment type="similarity">
    <text evidence="5">Belongs to the SAT4 family.</text>
</comment>
<feature type="domain" description="Rhodopsin" evidence="7">
    <location>
        <begin position="39"/>
        <end position="282"/>
    </location>
</feature>
<feature type="non-terminal residue" evidence="8">
    <location>
        <position position="285"/>
    </location>
</feature>
<name>A0AA40FD72_9PEZI</name>
<feature type="transmembrane region" description="Helical" evidence="6">
    <location>
        <begin position="218"/>
        <end position="239"/>
    </location>
</feature>
<evidence type="ECO:0000256" key="6">
    <source>
        <dbReference type="SAM" id="Phobius"/>
    </source>
</evidence>
<dbReference type="GO" id="GO:0016020">
    <property type="term" value="C:membrane"/>
    <property type="evidence" value="ECO:0007669"/>
    <property type="project" value="UniProtKB-SubCell"/>
</dbReference>
<feature type="transmembrane region" description="Helical" evidence="6">
    <location>
        <begin position="189"/>
        <end position="211"/>
    </location>
</feature>
<feature type="non-terminal residue" evidence="8">
    <location>
        <position position="1"/>
    </location>
</feature>
<accession>A0AA40FD72</accession>
<evidence type="ECO:0000256" key="3">
    <source>
        <dbReference type="ARBA" id="ARBA00022989"/>
    </source>
</evidence>
<feature type="transmembrane region" description="Helical" evidence="6">
    <location>
        <begin position="22"/>
        <end position="43"/>
    </location>
</feature>
<dbReference type="InterPro" id="IPR052337">
    <property type="entry name" value="SAT4-like"/>
</dbReference>
<keyword evidence="9" id="KW-1185">Reference proteome</keyword>
<dbReference type="AlphaFoldDB" id="A0AA40FD72"/>
<dbReference type="Proteomes" id="UP001172155">
    <property type="component" value="Unassembled WGS sequence"/>
</dbReference>
<feature type="transmembrane region" description="Helical" evidence="6">
    <location>
        <begin position="55"/>
        <end position="80"/>
    </location>
</feature>
<evidence type="ECO:0000313" key="9">
    <source>
        <dbReference type="Proteomes" id="UP001172155"/>
    </source>
</evidence>
<comment type="caution">
    <text evidence="8">The sequence shown here is derived from an EMBL/GenBank/DDBJ whole genome shotgun (WGS) entry which is preliminary data.</text>
</comment>
<feature type="transmembrane region" description="Helical" evidence="6">
    <location>
        <begin position="110"/>
        <end position="131"/>
    </location>
</feature>
<feature type="transmembrane region" description="Helical" evidence="6">
    <location>
        <begin position="259"/>
        <end position="280"/>
    </location>
</feature>
<evidence type="ECO:0000259" key="7">
    <source>
        <dbReference type="Pfam" id="PF20684"/>
    </source>
</evidence>
<evidence type="ECO:0000256" key="5">
    <source>
        <dbReference type="ARBA" id="ARBA00038359"/>
    </source>
</evidence>
<evidence type="ECO:0000256" key="2">
    <source>
        <dbReference type="ARBA" id="ARBA00022692"/>
    </source>
</evidence>
<reference evidence="8" key="1">
    <citation type="submission" date="2023-06" db="EMBL/GenBank/DDBJ databases">
        <title>Genome-scale phylogeny and comparative genomics of the fungal order Sordariales.</title>
        <authorList>
            <consortium name="Lawrence Berkeley National Laboratory"/>
            <person name="Hensen N."/>
            <person name="Bonometti L."/>
            <person name="Westerberg I."/>
            <person name="Brannstrom I.O."/>
            <person name="Guillou S."/>
            <person name="Cros-Aarteil S."/>
            <person name="Calhoun S."/>
            <person name="Haridas S."/>
            <person name="Kuo A."/>
            <person name="Mondo S."/>
            <person name="Pangilinan J."/>
            <person name="Riley R."/>
            <person name="LaButti K."/>
            <person name="Andreopoulos B."/>
            <person name="Lipzen A."/>
            <person name="Chen C."/>
            <person name="Yanf M."/>
            <person name="Daum C."/>
            <person name="Ng V."/>
            <person name="Clum A."/>
            <person name="Steindorff A."/>
            <person name="Ohm R."/>
            <person name="Martin F."/>
            <person name="Silar P."/>
            <person name="Natvig D."/>
            <person name="Lalanne C."/>
            <person name="Gautier V."/>
            <person name="Ament-velasquez S.L."/>
            <person name="Kruys A."/>
            <person name="Hutchinson M.I."/>
            <person name="Powell A.J."/>
            <person name="Barry K."/>
            <person name="Miller A.N."/>
            <person name="Grigoriev I.V."/>
            <person name="Debuchy R."/>
            <person name="Gladieux P."/>
            <person name="Thoren M.H."/>
            <person name="Johannesson H."/>
        </authorList>
    </citation>
    <scope>NUCLEOTIDE SEQUENCE</scope>
    <source>
        <strain evidence="8">SMH3187-1</strain>
    </source>
</reference>
<dbReference type="Pfam" id="PF20684">
    <property type="entry name" value="Fung_rhodopsin"/>
    <property type="match status" value="1"/>
</dbReference>
<dbReference type="EMBL" id="JAUKUD010000001">
    <property type="protein sequence ID" value="KAK0755136.1"/>
    <property type="molecule type" value="Genomic_DNA"/>
</dbReference>
<keyword evidence="4 6" id="KW-0472">Membrane</keyword>
<proteinExistence type="inferred from homology"/>
<dbReference type="InterPro" id="IPR049326">
    <property type="entry name" value="Rhodopsin_dom_fungi"/>
</dbReference>
<evidence type="ECO:0000313" key="8">
    <source>
        <dbReference type="EMBL" id="KAK0755136.1"/>
    </source>
</evidence>
<keyword evidence="3 6" id="KW-1133">Transmembrane helix</keyword>
<sequence length="285" mass="31495">SIPPEELAKIDFSDKSSLSESVWNVNITFMVLVAVIVSMRIFTRAHMTSNFFADDVLAIFAAVFIVVSASCALAATRFGLGEHVWNLPPPLALMEETIKKCVQLMFVAHIFYAAATALTKLSIITSYLRIFPHDSLRVVLYATAVIVSGIGVSAMFATIFQCQPVHAAWDFRVADPKCFEFTHFLYANAAINIFTDFVLVVAPLPFFWSLALPLRQRLVIMVLFGAGFVAFAASIVRIVTLQNMQGIDVTHYLVSPLNWTIVECSLGIICVSIPPMRPLFNKLAP</sequence>
<evidence type="ECO:0000256" key="1">
    <source>
        <dbReference type="ARBA" id="ARBA00004141"/>
    </source>
</evidence>